<dbReference type="EMBL" id="VTOZ01000010">
    <property type="protein sequence ID" value="TYZ29115.1"/>
    <property type="molecule type" value="Genomic_DNA"/>
</dbReference>
<feature type="domain" description="BioF2-like acetyltransferase" evidence="1">
    <location>
        <begin position="137"/>
        <end position="261"/>
    </location>
</feature>
<gene>
    <name evidence="2" type="ORF">FZ041_06110</name>
</gene>
<dbReference type="Gene3D" id="3.40.630.30">
    <property type="match status" value="1"/>
</dbReference>
<dbReference type="InterPro" id="IPR038740">
    <property type="entry name" value="BioF2-like_GNAT_dom"/>
</dbReference>
<name>A0A5D6WPM9_9FIRM</name>
<dbReference type="Proteomes" id="UP000322783">
    <property type="component" value="Unassembled WGS sequence"/>
</dbReference>
<reference evidence="2 3" key="1">
    <citation type="submission" date="2019-08" db="EMBL/GenBank/DDBJ databases">
        <title>Selenomonas sp. mPRGC5 and Selenomonas sp. mPRGC8 isolated from ruminal fluid of dairy goat (Capra hircus).</title>
        <authorList>
            <person name="Poothong S."/>
            <person name="Nuengjamnong C."/>
            <person name="Tanasupawat S."/>
        </authorList>
    </citation>
    <scope>NUCLEOTIDE SEQUENCE [LARGE SCALE GENOMIC DNA]</scope>
    <source>
        <strain evidence="3">mPRGC8</strain>
    </source>
</reference>
<protein>
    <submittedName>
        <fullName evidence="2">GNAT family N-acetyltransferase</fullName>
    </submittedName>
</protein>
<keyword evidence="3" id="KW-1185">Reference proteome</keyword>
<organism evidence="2 3">
    <name type="scientific">Selenomonas caprae</name>
    <dbReference type="NCBI Taxonomy" id="2606905"/>
    <lineage>
        <taxon>Bacteria</taxon>
        <taxon>Bacillati</taxon>
        <taxon>Bacillota</taxon>
        <taxon>Negativicutes</taxon>
        <taxon>Selenomonadales</taxon>
        <taxon>Selenomonadaceae</taxon>
        <taxon>Selenomonas</taxon>
    </lineage>
</organism>
<proteinExistence type="predicted"/>
<dbReference type="RefSeq" id="WP_149188931.1">
    <property type="nucleotide sequence ID" value="NZ_VTOZ01000010.1"/>
</dbReference>
<dbReference type="SUPFAM" id="SSF55729">
    <property type="entry name" value="Acyl-CoA N-acyltransferases (Nat)"/>
    <property type="match status" value="1"/>
</dbReference>
<dbReference type="InterPro" id="IPR016181">
    <property type="entry name" value="Acyl_CoA_acyltransferase"/>
</dbReference>
<sequence>MIETPYANSIFEQPWWLDIVAPGFWSESVVKEHGKVIARLPYCYNGHSIFMPKLTQTLGPWMVPNLREKIKGNCQLSRQKEIINCLLAQLPAYKSFQICMDNRNDYILPYRWHGFRYEPSFSYRITNLENLDIVFSNFHKQVKKNIKKCEKTCRVSEEVDPDILISVMNKTYEHQGRNNPLSNKLVRDIVEVANKNKRGHMFTAKDLQGNIQVSAFMIFDNNRAYALMSGSDPKYRGSGSKSLIYWRQIQFAQQYTREFDFEGSNIEGIENIVRQFGGQYVVNYNVAKKGIIDDCIDMLKPRVKRLIGYKI</sequence>
<dbReference type="GO" id="GO:0016740">
    <property type="term" value="F:transferase activity"/>
    <property type="evidence" value="ECO:0007669"/>
    <property type="project" value="UniProtKB-KW"/>
</dbReference>
<evidence type="ECO:0000313" key="3">
    <source>
        <dbReference type="Proteomes" id="UP000322783"/>
    </source>
</evidence>
<dbReference type="AlphaFoldDB" id="A0A5D6WPM9"/>
<dbReference type="Pfam" id="PF13480">
    <property type="entry name" value="Acetyltransf_6"/>
    <property type="match status" value="1"/>
</dbReference>
<keyword evidence="2" id="KW-0808">Transferase</keyword>
<accession>A0A5D6WPM9</accession>
<evidence type="ECO:0000259" key="1">
    <source>
        <dbReference type="Pfam" id="PF13480"/>
    </source>
</evidence>
<evidence type="ECO:0000313" key="2">
    <source>
        <dbReference type="EMBL" id="TYZ29115.1"/>
    </source>
</evidence>
<comment type="caution">
    <text evidence="2">The sequence shown here is derived from an EMBL/GenBank/DDBJ whole genome shotgun (WGS) entry which is preliminary data.</text>
</comment>